<proteinExistence type="inferred from homology"/>
<dbReference type="HAMAP" id="MF_00922">
    <property type="entry name" value="OM_assembly_BamD"/>
    <property type="match status" value="1"/>
</dbReference>
<feature type="domain" description="Outer membrane lipoprotein BamD-like" evidence="7">
    <location>
        <begin position="40"/>
        <end position="243"/>
    </location>
</feature>
<dbReference type="CDD" id="cd15830">
    <property type="entry name" value="BamD"/>
    <property type="match status" value="1"/>
</dbReference>
<dbReference type="SUPFAM" id="SSF48452">
    <property type="entry name" value="TPR-like"/>
    <property type="match status" value="1"/>
</dbReference>
<evidence type="ECO:0000313" key="8">
    <source>
        <dbReference type="EMBL" id="MBR0562580.1"/>
    </source>
</evidence>
<reference evidence="8" key="1">
    <citation type="submission" date="2021-04" db="EMBL/GenBank/DDBJ databases">
        <authorList>
            <person name="Karlyshev A.V."/>
        </authorList>
    </citation>
    <scope>NUCLEOTIDE SEQUENCE</scope>
    <source>
        <strain evidence="8">LMG 29479</strain>
    </source>
</reference>
<evidence type="ECO:0000256" key="2">
    <source>
        <dbReference type="ARBA" id="ARBA00023136"/>
    </source>
</evidence>
<dbReference type="InterPro" id="IPR011990">
    <property type="entry name" value="TPR-like_helical_dom_sf"/>
</dbReference>
<dbReference type="InterPro" id="IPR039565">
    <property type="entry name" value="BamD-like"/>
</dbReference>
<gene>
    <name evidence="6" type="primary">bamD</name>
    <name evidence="8" type="ORF">KB893_08630</name>
</gene>
<dbReference type="InterPro" id="IPR017689">
    <property type="entry name" value="BamD"/>
</dbReference>
<dbReference type="GO" id="GO:0051205">
    <property type="term" value="P:protein insertion into membrane"/>
    <property type="evidence" value="ECO:0007669"/>
    <property type="project" value="UniProtKB-UniRule"/>
</dbReference>
<keyword evidence="3 6" id="KW-0564">Palmitate</keyword>
<protein>
    <recommendedName>
        <fullName evidence="6">Outer membrane protein assembly factor BamD</fullName>
    </recommendedName>
</protein>
<dbReference type="PANTHER" id="PTHR37423">
    <property type="entry name" value="SOLUBLE LYTIC MUREIN TRANSGLYCOSYLASE-RELATED"/>
    <property type="match status" value="1"/>
</dbReference>
<evidence type="ECO:0000256" key="1">
    <source>
        <dbReference type="ARBA" id="ARBA00022729"/>
    </source>
</evidence>
<dbReference type="PROSITE" id="PS51257">
    <property type="entry name" value="PROKAR_LIPOPROTEIN"/>
    <property type="match status" value="1"/>
</dbReference>
<keyword evidence="1 6" id="KW-0732">Signal</keyword>
<keyword evidence="5 6" id="KW-0449">Lipoprotein</keyword>
<organism evidence="8">
    <name type="scientific">Coralloluteibacterium stylophorae</name>
    <dbReference type="NCBI Taxonomy" id="1776034"/>
    <lineage>
        <taxon>Bacteria</taxon>
        <taxon>Pseudomonadati</taxon>
        <taxon>Pseudomonadota</taxon>
        <taxon>Gammaproteobacteria</taxon>
        <taxon>Lysobacterales</taxon>
        <taxon>Lysobacteraceae</taxon>
        <taxon>Coralloluteibacterium</taxon>
    </lineage>
</organism>
<dbReference type="NCBIfam" id="TIGR03302">
    <property type="entry name" value="OM_YfiO"/>
    <property type="match status" value="1"/>
</dbReference>
<dbReference type="Gene3D" id="1.25.40.10">
    <property type="entry name" value="Tetratricopeptide repeat domain"/>
    <property type="match status" value="1"/>
</dbReference>
<keyword evidence="2 6" id="KW-0472">Membrane</keyword>
<comment type="subunit">
    <text evidence="6">Part of the Bam complex.</text>
</comment>
<evidence type="ECO:0000256" key="6">
    <source>
        <dbReference type="HAMAP-Rule" id="MF_00922"/>
    </source>
</evidence>
<evidence type="ECO:0000256" key="5">
    <source>
        <dbReference type="ARBA" id="ARBA00023288"/>
    </source>
</evidence>
<dbReference type="PANTHER" id="PTHR37423:SF1">
    <property type="entry name" value="OUTER MEMBRANE PROTEIN ASSEMBLY FACTOR BAMD"/>
    <property type="match status" value="1"/>
</dbReference>
<keyword evidence="4 6" id="KW-0998">Cell outer membrane</keyword>
<evidence type="ECO:0000259" key="7">
    <source>
        <dbReference type="Pfam" id="PF13525"/>
    </source>
</evidence>
<dbReference type="AlphaFoldDB" id="A0A8J8AY03"/>
<dbReference type="GO" id="GO:0043165">
    <property type="term" value="P:Gram-negative-bacterium-type cell outer membrane assembly"/>
    <property type="evidence" value="ECO:0007669"/>
    <property type="project" value="UniProtKB-UniRule"/>
</dbReference>
<sequence>MTRTPGFARLALLLVMAFVLALGAGCSRFGKKEPETETLPVDQLYQEANQSLRNGNWSRASNYYTRLIARFPYGEYTEQAQLDLAYAQFKAGNYENATSTIDRYIRTYPAHRHIDYAYYLRGLVNFNRENTFLERVARLDMSQRDQESPRQSFNDFLLLIQRYPNSRYAADARQRMVYLRNELARHDLNVGLYYLDRGAYVAAANRGKALLQDYPNSELDGDAIALMGESYVRLGEETLAADARRVLELNHPGHPWLRGDWPRGESVWRSLVPFSGEREVRTSALEDEDD</sequence>
<name>A0A8J8AY03_9GAMM</name>
<comment type="function">
    <text evidence="6">Part of the outer membrane protein assembly complex, which is involved in assembly and insertion of beta-barrel proteins into the outer membrane.</text>
</comment>
<evidence type="ECO:0000256" key="4">
    <source>
        <dbReference type="ARBA" id="ARBA00023237"/>
    </source>
</evidence>
<dbReference type="GO" id="GO:1990063">
    <property type="term" value="C:Bam protein complex"/>
    <property type="evidence" value="ECO:0007669"/>
    <property type="project" value="TreeGrafter"/>
</dbReference>
<accession>A0A8J8AY03</accession>
<dbReference type="Pfam" id="PF13525">
    <property type="entry name" value="YfiO"/>
    <property type="match status" value="1"/>
</dbReference>
<evidence type="ECO:0000256" key="3">
    <source>
        <dbReference type="ARBA" id="ARBA00023139"/>
    </source>
</evidence>
<dbReference type="EMBL" id="JAGQFT010000061">
    <property type="protein sequence ID" value="MBR0562580.1"/>
    <property type="molecule type" value="Genomic_DNA"/>
</dbReference>
<comment type="subcellular location">
    <subcellularLocation>
        <location evidence="6">Cell outer membrane</location>
        <topology evidence="6">Lipid-anchor</topology>
    </subcellularLocation>
</comment>
<comment type="similarity">
    <text evidence="6">Belongs to the BamD family.</text>
</comment>
<comment type="caution">
    <text evidence="8">The sequence shown here is derived from an EMBL/GenBank/DDBJ whole genome shotgun (WGS) entry which is preliminary data.</text>
</comment>